<sequence>MPFFFFPSFASVTSALQDARPLSPLRHLSRAIRDNTEQLAGKLKLMFRNREDVWEEIDKQTKADAELSLLKTSDQEISSIVAELARVQRQLQVINWAVDPAGSLQAAAQSPPTISVEKKGAGGKQNGVAQKTRRHAL</sequence>
<dbReference type="AlphaFoldDB" id="A0A3Q3D9G0"/>
<evidence type="ECO:0000256" key="2">
    <source>
        <dbReference type="SAM" id="MobiDB-lite"/>
    </source>
</evidence>
<dbReference type="PANTHER" id="PTHR15715:SF18">
    <property type="entry name" value="CENTROSOMAL PROTEIN OF 170 KDA PROTEIN B"/>
    <property type="match status" value="1"/>
</dbReference>
<dbReference type="PANTHER" id="PTHR15715">
    <property type="entry name" value="CENTROSOMAL PROTEIN OF 170 KDA"/>
    <property type="match status" value="1"/>
</dbReference>
<dbReference type="Pfam" id="PF15308">
    <property type="entry name" value="CEP170_C"/>
    <property type="match status" value="1"/>
</dbReference>
<evidence type="ECO:0000259" key="3">
    <source>
        <dbReference type="Pfam" id="PF15308"/>
    </source>
</evidence>
<dbReference type="Ensembl" id="ENSHCOT00000003585.1">
    <property type="protein sequence ID" value="ENSHCOP00000006494.1"/>
    <property type="gene ID" value="ENSHCOG00000008311.1"/>
</dbReference>
<proteinExistence type="inferred from homology"/>
<dbReference type="GeneTree" id="ENSGT00940000157058"/>
<accession>A0A3Q3D9G0</accession>
<dbReference type="InterPro" id="IPR051176">
    <property type="entry name" value="Cent_Immune-Sig_Mod"/>
</dbReference>
<evidence type="ECO:0000313" key="5">
    <source>
        <dbReference type="Proteomes" id="UP000264820"/>
    </source>
</evidence>
<organism evidence="4 5">
    <name type="scientific">Hippocampus comes</name>
    <name type="common">Tiger tail seahorse</name>
    <dbReference type="NCBI Taxonomy" id="109280"/>
    <lineage>
        <taxon>Eukaryota</taxon>
        <taxon>Metazoa</taxon>
        <taxon>Chordata</taxon>
        <taxon>Craniata</taxon>
        <taxon>Vertebrata</taxon>
        <taxon>Euteleostomi</taxon>
        <taxon>Actinopterygii</taxon>
        <taxon>Neopterygii</taxon>
        <taxon>Teleostei</taxon>
        <taxon>Neoteleostei</taxon>
        <taxon>Acanthomorphata</taxon>
        <taxon>Syngnathiaria</taxon>
        <taxon>Syngnathiformes</taxon>
        <taxon>Syngnathoidei</taxon>
        <taxon>Syngnathidae</taxon>
        <taxon>Hippocampus</taxon>
    </lineage>
</organism>
<reference evidence="4" key="1">
    <citation type="submission" date="2025-08" db="UniProtKB">
        <authorList>
            <consortium name="Ensembl"/>
        </authorList>
    </citation>
    <scope>IDENTIFICATION</scope>
</reference>
<keyword evidence="5" id="KW-1185">Reference proteome</keyword>
<evidence type="ECO:0000313" key="4">
    <source>
        <dbReference type="Ensembl" id="ENSHCOP00000006494.1"/>
    </source>
</evidence>
<reference evidence="4" key="2">
    <citation type="submission" date="2025-09" db="UniProtKB">
        <authorList>
            <consortium name="Ensembl"/>
        </authorList>
    </citation>
    <scope>IDENTIFICATION</scope>
</reference>
<protein>
    <recommendedName>
        <fullName evidence="3">CEP170 C-terminal domain-containing protein</fullName>
    </recommendedName>
</protein>
<dbReference type="Proteomes" id="UP000264820">
    <property type="component" value="Unplaced"/>
</dbReference>
<dbReference type="InterPro" id="IPR029300">
    <property type="entry name" value="CEP170_C"/>
</dbReference>
<name>A0A3Q3D9G0_HIPCM</name>
<feature type="domain" description="CEP170 C-terminal" evidence="3">
    <location>
        <begin position="17"/>
        <end position="109"/>
    </location>
</feature>
<dbReference type="STRING" id="109280.ENSHCOP00000006494"/>
<feature type="region of interest" description="Disordered" evidence="2">
    <location>
        <begin position="106"/>
        <end position="137"/>
    </location>
</feature>
<comment type="similarity">
    <text evidence="1">Belongs to the CEP170 family.</text>
</comment>
<evidence type="ECO:0000256" key="1">
    <source>
        <dbReference type="ARBA" id="ARBA00010436"/>
    </source>
</evidence>